<gene>
    <name evidence="1" type="ORF">FEV09_10265</name>
</gene>
<evidence type="ECO:0000313" key="2">
    <source>
        <dbReference type="Proteomes" id="UP001152872"/>
    </source>
</evidence>
<evidence type="ECO:0000313" key="1">
    <source>
        <dbReference type="EMBL" id="MDG3494941.1"/>
    </source>
</evidence>
<dbReference type="Proteomes" id="UP001152872">
    <property type="component" value="Unassembled WGS sequence"/>
</dbReference>
<reference evidence="1" key="1">
    <citation type="submission" date="2019-05" db="EMBL/GenBank/DDBJ databases">
        <title>Whole genome sequencing of Pseudanabaena catenata USMAC16.</title>
        <authorList>
            <person name="Khan Z."/>
            <person name="Omar W.M."/>
            <person name="Convey P."/>
            <person name="Merican F."/>
            <person name="Najimudin N."/>
        </authorList>
    </citation>
    <scope>NUCLEOTIDE SEQUENCE</scope>
    <source>
        <strain evidence="1">USMAC16</strain>
    </source>
</reference>
<dbReference type="EMBL" id="VBTY01000072">
    <property type="protein sequence ID" value="MDG3494941.1"/>
    <property type="molecule type" value="Genomic_DNA"/>
</dbReference>
<proteinExistence type="predicted"/>
<organism evidence="1 2">
    <name type="scientific">Pseudanabaena catenata USMAC16</name>
    <dbReference type="NCBI Taxonomy" id="1855837"/>
    <lineage>
        <taxon>Bacteria</taxon>
        <taxon>Bacillati</taxon>
        <taxon>Cyanobacteriota</taxon>
        <taxon>Cyanophyceae</taxon>
        <taxon>Pseudanabaenales</taxon>
        <taxon>Pseudanabaenaceae</taxon>
        <taxon>Pseudanabaena</taxon>
    </lineage>
</organism>
<sequence>MNYSYIHLSQDIKPNREWRREAPPLNSWGLCSSPLGDSYKPERIAIAILCNNSTEA</sequence>
<name>A0A9X4RHV2_9CYAN</name>
<dbReference type="RefSeq" id="WP_158467627.1">
    <property type="nucleotide sequence ID" value="NZ_VBTY01000072.1"/>
</dbReference>
<comment type="caution">
    <text evidence="1">The sequence shown here is derived from an EMBL/GenBank/DDBJ whole genome shotgun (WGS) entry which is preliminary data.</text>
</comment>
<keyword evidence="2" id="KW-1185">Reference proteome</keyword>
<dbReference type="AlphaFoldDB" id="A0A9X4RHV2"/>
<protein>
    <submittedName>
        <fullName evidence="1">Uncharacterized protein</fullName>
    </submittedName>
</protein>
<accession>A0A9X4RHV2</accession>